<organism evidence="2 3">
    <name type="scientific">Thermanaerosceptrum fracticalcis</name>
    <dbReference type="NCBI Taxonomy" id="1712410"/>
    <lineage>
        <taxon>Bacteria</taxon>
        <taxon>Bacillati</taxon>
        <taxon>Bacillota</taxon>
        <taxon>Clostridia</taxon>
        <taxon>Eubacteriales</taxon>
        <taxon>Peptococcaceae</taxon>
        <taxon>Thermanaerosceptrum</taxon>
    </lineage>
</organism>
<reference evidence="2 3" key="1">
    <citation type="journal article" date="2019" name="Front. Microbiol.">
        <title>Thermoanaerosceptrum fracticalcis gen. nov. sp. nov., a Novel Fumarate-Fermenting Microorganism From a Deep Fractured Carbonate Aquifer of the US Great Basin.</title>
        <authorList>
            <person name="Hamilton-Brehm S.D."/>
            <person name="Stewart L.E."/>
            <person name="Zavarin M."/>
            <person name="Caldwell M."/>
            <person name="Lawson P.A."/>
            <person name="Onstott T.C."/>
            <person name="Grzymski J."/>
            <person name="Neveux I."/>
            <person name="Lollar B.S."/>
            <person name="Russell C.E."/>
            <person name="Moser D.P."/>
        </authorList>
    </citation>
    <scope>NUCLEOTIDE SEQUENCE [LARGE SCALE GENOMIC DNA]</scope>
    <source>
        <strain evidence="2 3">DRI-13</strain>
    </source>
</reference>
<dbReference type="Pfam" id="PF19854">
    <property type="entry name" value="DUF6329"/>
    <property type="match status" value="1"/>
</dbReference>
<gene>
    <name evidence="2" type="ORF">BR63_16560</name>
</gene>
<evidence type="ECO:0000313" key="3">
    <source>
        <dbReference type="Proteomes" id="UP000515847"/>
    </source>
</evidence>
<dbReference type="RefSeq" id="WP_051965521.1">
    <property type="nucleotide sequence ID" value="NZ_CP045798.1"/>
</dbReference>
<evidence type="ECO:0000313" key="2">
    <source>
        <dbReference type="EMBL" id="QNB47740.1"/>
    </source>
</evidence>
<dbReference type="InterPro" id="IPR046292">
    <property type="entry name" value="DUF6329"/>
</dbReference>
<dbReference type="KEGG" id="tfr:BR63_16560"/>
<protein>
    <recommendedName>
        <fullName evidence="1">DUF6329 domain-containing protein</fullName>
    </recommendedName>
</protein>
<proteinExistence type="predicted"/>
<feature type="domain" description="DUF6329" evidence="1">
    <location>
        <begin position="60"/>
        <end position="98"/>
    </location>
</feature>
<evidence type="ECO:0000259" key="1">
    <source>
        <dbReference type="Pfam" id="PF19854"/>
    </source>
</evidence>
<dbReference type="Proteomes" id="UP000515847">
    <property type="component" value="Chromosome"/>
</dbReference>
<name>A0A7G6E6N6_THEFR</name>
<dbReference type="EMBL" id="CP045798">
    <property type="protein sequence ID" value="QNB47740.1"/>
    <property type="molecule type" value="Genomic_DNA"/>
</dbReference>
<accession>A0A7G6E6N6</accession>
<dbReference type="AlphaFoldDB" id="A0A7G6E6N6"/>
<dbReference type="OrthoDB" id="2166284at2"/>
<sequence>MLKTKAIFERKTYDFQPRDCVIEKIIELTSQQYDAFSKNMLDDYDFIQNNIDLMYCDRQGVYHCLLVVGEDRPDGILVESEGSSYARYAAFLPNACDFLAAHQEQTQGLHDAEPESAGMKMNL</sequence>
<keyword evidence="3" id="KW-1185">Reference proteome</keyword>